<evidence type="ECO:0000313" key="11">
    <source>
        <dbReference type="Proteomes" id="UP000309174"/>
    </source>
</evidence>
<dbReference type="CDD" id="cd01562">
    <property type="entry name" value="Thr-dehyd"/>
    <property type="match status" value="1"/>
</dbReference>
<dbReference type="SUPFAM" id="SSF53686">
    <property type="entry name" value="Tryptophan synthase beta subunit-like PLP-dependent enzymes"/>
    <property type="match status" value="1"/>
</dbReference>
<evidence type="ECO:0000256" key="2">
    <source>
        <dbReference type="ARBA" id="ARBA00001933"/>
    </source>
</evidence>
<evidence type="ECO:0000256" key="4">
    <source>
        <dbReference type="ARBA" id="ARBA00012096"/>
    </source>
</evidence>
<proteinExistence type="inferred from homology"/>
<dbReference type="OrthoDB" id="9811476at2"/>
<dbReference type="PANTHER" id="PTHR43050:SF1">
    <property type="entry name" value="SERINE RACEMASE"/>
    <property type="match status" value="1"/>
</dbReference>
<dbReference type="Gene3D" id="3.40.50.1100">
    <property type="match status" value="2"/>
</dbReference>
<dbReference type="GO" id="GO:0003941">
    <property type="term" value="F:L-serine ammonia-lyase activity"/>
    <property type="evidence" value="ECO:0007669"/>
    <property type="project" value="TreeGrafter"/>
</dbReference>
<comment type="similarity">
    <text evidence="3">Belongs to the serine/threonine dehydratase family.</text>
</comment>
<dbReference type="FunFam" id="3.40.50.1100:FF:000005">
    <property type="entry name" value="Threonine dehydratase catabolic"/>
    <property type="match status" value="1"/>
</dbReference>
<dbReference type="InterPro" id="IPR001926">
    <property type="entry name" value="TrpB-like_PALP"/>
</dbReference>
<dbReference type="GO" id="GO:0005524">
    <property type="term" value="F:ATP binding"/>
    <property type="evidence" value="ECO:0007669"/>
    <property type="project" value="TreeGrafter"/>
</dbReference>
<evidence type="ECO:0000256" key="3">
    <source>
        <dbReference type="ARBA" id="ARBA00010869"/>
    </source>
</evidence>
<name>A0A5C4JHU4_9ACTN</name>
<evidence type="ECO:0000256" key="1">
    <source>
        <dbReference type="ARBA" id="ARBA00001274"/>
    </source>
</evidence>
<evidence type="ECO:0000256" key="5">
    <source>
        <dbReference type="ARBA" id="ARBA00022898"/>
    </source>
</evidence>
<evidence type="ECO:0000256" key="6">
    <source>
        <dbReference type="ARBA" id="ARBA00023239"/>
    </source>
</evidence>
<protein>
    <recommendedName>
        <fullName evidence="4">threonine ammonia-lyase</fullName>
        <ecNumber evidence="4">4.3.1.19</ecNumber>
    </recommendedName>
    <alternativeName>
        <fullName evidence="8">Threonine deaminase</fullName>
    </alternativeName>
</protein>
<comment type="function">
    <text evidence="7">Catalyzes the anaerobic formation of alpha-ketobutyrate and ammonia from threonine in a two-step reaction. The first step involved a dehydration of threonine and a production of enamine intermediates (aminocrotonate), which tautomerizes to its imine form (iminobutyrate). Both intermediates are unstable and short-lived. The second step is the nonenzymatic hydrolysis of the enamine/imine intermediates to form 2-ketobutyrate and free ammonia. In the low water environment of the cell, the second step is accelerated by RidA.</text>
</comment>
<dbReference type="GO" id="GO:0070179">
    <property type="term" value="P:D-serine biosynthetic process"/>
    <property type="evidence" value="ECO:0007669"/>
    <property type="project" value="TreeGrafter"/>
</dbReference>
<evidence type="ECO:0000256" key="8">
    <source>
        <dbReference type="ARBA" id="ARBA00031427"/>
    </source>
</evidence>
<dbReference type="Pfam" id="PF00291">
    <property type="entry name" value="PALP"/>
    <property type="match status" value="1"/>
</dbReference>
<feature type="domain" description="Tryptophan synthase beta chain-like PALP" evidence="9">
    <location>
        <begin position="23"/>
        <end position="308"/>
    </location>
</feature>
<comment type="caution">
    <text evidence="10">The sequence shown here is derived from an EMBL/GenBank/DDBJ whole genome shotgun (WGS) entry which is preliminary data.</text>
</comment>
<keyword evidence="5" id="KW-0663">Pyridoxal phosphate</keyword>
<dbReference type="AlphaFoldDB" id="A0A5C4JHU4"/>
<dbReference type="EMBL" id="VCKW01000018">
    <property type="protein sequence ID" value="TMR05684.1"/>
    <property type="molecule type" value="Genomic_DNA"/>
</dbReference>
<dbReference type="EC" id="4.3.1.19" evidence="4"/>
<dbReference type="GO" id="GO:0000287">
    <property type="term" value="F:magnesium ion binding"/>
    <property type="evidence" value="ECO:0007669"/>
    <property type="project" value="TreeGrafter"/>
</dbReference>
<dbReference type="GO" id="GO:0004794">
    <property type="term" value="F:threonine deaminase activity"/>
    <property type="evidence" value="ECO:0007669"/>
    <property type="project" value="UniProtKB-EC"/>
</dbReference>
<reference evidence="10 11" key="1">
    <citation type="submission" date="2019-05" db="EMBL/GenBank/DDBJ databases">
        <title>Draft genome sequence of Actinomadura sp. 14C53.</title>
        <authorList>
            <person name="Saricaoglu S."/>
            <person name="Isik K."/>
        </authorList>
    </citation>
    <scope>NUCLEOTIDE SEQUENCE [LARGE SCALE GENOMIC DNA]</scope>
    <source>
        <strain evidence="10 11">14C53</strain>
    </source>
</reference>
<evidence type="ECO:0000256" key="7">
    <source>
        <dbReference type="ARBA" id="ARBA00025527"/>
    </source>
</evidence>
<dbReference type="GO" id="GO:0018114">
    <property type="term" value="F:threonine racemase activity"/>
    <property type="evidence" value="ECO:0007669"/>
    <property type="project" value="TreeGrafter"/>
</dbReference>
<dbReference type="Proteomes" id="UP000309174">
    <property type="component" value="Unassembled WGS sequence"/>
</dbReference>
<dbReference type="RefSeq" id="WP_138643937.1">
    <property type="nucleotide sequence ID" value="NZ_VCKW01000018.1"/>
</dbReference>
<dbReference type="GO" id="GO:0030170">
    <property type="term" value="F:pyridoxal phosphate binding"/>
    <property type="evidence" value="ECO:0007669"/>
    <property type="project" value="TreeGrafter"/>
</dbReference>
<dbReference type="PANTHER" id="PTHR43050">
    <property type="entry name" value="SERINE / THREONINE RACEMASE FAMILY MEMBER"/>
    <property type="match status" value="1"/>
</dbReference>
<dbReference type="GO" id="GO:0030378">
    <property type="term" value="F:serine racemase activity"/>
    <property type="evidence" value="ECO:0007669"/>
    <property type="project" value="TreeGrafter"/>
</dbReference>
<keyword evidence="11" id="KW-1185">Reference proteome</keyword>
<evidence type="ECO:0000259" key="9">
    <source>
        <dbReference type="Pfam" id="PF00291"/>
    </source>
</evidence>
<keyword evidence="6" id="KW-0456">Lyase</keyword>
<sequence length="331" mass="34830">MSIQLPITFDDVARAASGLADVAHQTPVFTSRALDERTGATVWCKCENLQRAGSFKFRGAYNAISRLTPGQRRNGVVAFSSGNHAQAVALAARMLDTTALIVMPEDAPVAKRMATLAYGAEIVTFDRYTDDRFAITDALAADRGLTLIPPYDHPDVIAGQGSVAIEFLGRVGGLDALVVPIGGGAQLAGCATVLASLSPETRAIGVETEAGDKNRRSLRAGTRIRIPVPRTIADGVTGEVPGELTFAINSRHVDEVITVTDAEILDAMVFLFDRMKLVAEPTGALAVAALLSGRLRLPGRRVGVIISGGNIDTGQFTRLLSSSPAHAESVA</sequence>
<dbReference type="InterPro" id="IPR036052">
    <property type="entry name" value="TrpB-like_PALP_sf"/>
</dbReference>
<organism evidence="10 11">
    <name type="scientific">Actinomadura soli</name>
    <dbReference type="NCBI Taxonomy" id="2508997"/>
    <lineage>
        <taxon>Bacteria</taxon>
        <taxon>Bacillati</taxon>
        <taxon>Actinomycetota</taxon>
        <taxon>Actinomycetes</taxon>
        <taxon>Streptosporangiales</taxon>
        <taxon>Thermomonosporaceae</taxon>
        <taxon>Actinomadura</taxon>
    </lineage>
</organism>
<evidence type="ECO:0000313" key="10">
    <source>
        <dbReference type="EMBL" id="TMR05684.1"/>
    </source>
</evidence>
<comment type="cofactor">
    <cofactor evidence="2">
        <name>pyridoxal 5'-phosphate</name>
        <dbReference type="ChEBI" id="CHEBI:597326"/>
    </cofactor>
</comment>
<dbReference type="FunFam" id="3.40.50.1100:FF:000007">
    <property type="entry name" value="L-threonine dehydratase catabolic TdcB"/>
    <property type="match status" value="1"/>
</dbReference>
<accession>A0A5C4JHU4</accession>
<comment type="catalytic activity">
    <reaction evidence="1">
        <text>L-threonine = 2-oxobutanoate + NH4(+)</text>
        <dbReference type="Rhea" id="RHEA:22108"/>
        <dbReference type="ChEBI" id="CHEBI:16763"/>
        <dbReference type="ChEBI" id="CHEBI:28938"/>
        <dbReference type="ChEBI" id="CHEBI:57926"/>
        <dbReference type="EC" id="4.3.1.19"/>
    </reaction>
</comment>
<gene>
    <name evidence="10" type="ORF">ETD83_05435</name>
</gene>